<gene>
    <name evidence="2" type="ORF">Godav_029460</name>
</gene>
<dbReference type="AlphaFoldDB" id="A0A7J8TC30"/>
<name>A0A7J8TC30_GOSDV</name>
<evidence type="ECO:0000313" key="2">
    <source>
        <dbReference type="EMBL" id="MBA0635740.1"/>
    </source>
</evidence>
<comment type="caution">
    <text evidence="2">The sequence shown here is derived from an EMBL/GenBank/DDBJ whole genome shotgun (WGS) entry which is preliminary data.</text>
</comment>
<feature type="region of interest" description="Disordered" evidence="1">
    <location>
        <begin position="132"/>
        <end position="168"/>
    </location>
</feature>
<dbReference type="EMBL" id="JABFAC010243009">
    <property type="protein sequence ID" value="MBA0635740.1"/>
    <property type="molecule type" value="Genomic_DNA"/>
</dbReference>
<dbReference type="Proteomes" id="UP000593561">
    <property type="component" value="Unassembled WGS sequence"/>
</dbReference>
<accession>A0A7J8TC30</accession>
<keyword evidence="3" id="KW-1185">Reference proteome</keyword>
<sequence length="168" mass="19753">WNHSTSYVGIPTALEDIRLLLDQQSEAQFQWTPYEDLVIRAVILDEVFQNPNILHVKVPFVNYATIEMHQMDIEYIKIWENQYDHIPTREPIIIPELACVPDYIPWFRIHGKPYLLSEEQRRYKIRVERERRSPLKAGRRDDSTVPLTAPIQSPGLVPQPTRPTPQSL</sequence>
<feature type="non-terminal residue" evidence="2">
    <location>
        <position position="168"/>
    </location>
</feature>
<evidence type="ECO:0000313" key="3">
    <source>
        <dbReference type="Proteomes" id="UP000593561"/>
    </source>
</evidence>
<organism evidence="2 3">
    <name type="scientific">Gossypium davidsonii</name>
    <name type="common">Davidson's cotton</name>
    <name type="synonym">Gossypium klotzschianum subsp. davidsonii</name>
    <dbReference type="NCBI Taxonomy" id="34287"/>
    <lineage>
        <taxon>Eukaryota</taxon>
        <taxon>Viridiplantae</taxon>
        <taxon>Streptophyta</taxon>
        <taxon>Embryophyta</taxon>
        <taxon>Tracheophyta</taxon>
        <taxon>Spermatophyta</taxon>
        <taxon>Magnoliopsida</taxon>
        <taxon>eudicotyledons</taxon>
        <taxon>Gunneridae</taxon>
        <taxon>Pentapetalae</taxon>
        <taxon>rosids</taxon>
        <taxon>malvids</taxon>
        <taxon>Malvales</taxon>
        <taxon>Malvaceae</taxon>
        <taxon>Malvoideae</taxon>
        <taxon>Gossypium</taxon>
    </lineage>
</organism>
<evidence type="ECO:0000256" key="1">
    <source>
        <dbReference type="SAM" id="MobiDB-lite"/>
    </source>
</evidence>
<feature type="compositionally biased region" description="Basic and acidic residues" evidence="1">
    <location>
        <begin position="132"/>
        <end position="143"/>
    </location>
</feature>
<proteinExistence type="predicted"/>
<evidence type="ECO:0008006" key="4">
    <source>
        <dbReference type="Google" id="ProtNLM"/>
    </source>
</evidence>
<reference evidence="2 3" key="1">
    <citation type="journal article" date="2019" name="Genome Biol. Evol.">
        <title>Insights into the evolution of the New World diploid cottons (Gossypium, subgenus Houzingenia) based on genome sequencing.</title>
        <authorList>
            <person name="Grover C.E."/>
            <person name="Arick M.A. 2nd"/>
            <person name="Thrash A."/>
            <person name="Conover J.L."/>
            <person name="Sanders W.S."/>
            <person name="Peterson D.G."/>
            <person name="Frelichowski J.E."/>
            <person name="Scheffler J.A."/>
            <person name="Scheffler B.E."/>
            <person name="Wendel J.F."/>
        </authorList>
    </citation>
    <scope>NUCLEOTIDE SEQUENCE [LARGE SCALE GENOMIC DNA]</scope>
    <source>
        <strain evidence="2">27</strain>
        <tissue evidence="2">Leaf</tissue>
    </source>
</reference>
<protein>
    <recommendedName>
        <fullName evidence="4">Aminotransferase-like plant mobile domain-containing protein</fullName>
    </recommendedName>
</protein>